<dbReference type="eggNOG" id="COG3708">
    <property type="taxonomic scope" value="Bacteria"/>
</dbReference>
<dbReference type="GeneID" id="302705902"/>
<dbReference type="Gene3D" id="3.20.80.10">
    <property type="entry name" value="Regulatory factor, effector binding domain"/>
    <property type="match status" value="1"/>
</dbReference>
<dbReference type="Proteomes" id="UP000010296">
    <property type="component" value="Unassembled WGS sequence"/>
</dbReference>
<dbReference type="OrthoDB" id="9787872at2"/>
<dbReference type="InterPro" id="IPR011256">
    <property type="entry name" value="Reg_factor_effector_dom_sf"/>
</dbReference>
<dbReference type="SUPFAM" id="SSF55136">
    <property type="entry name" value="Probable bacterial effector-binding domain"/>
    <property type="match status" value="1"/>
</dbReference>
<organism evidence="1 2">
    <name type="scientific">Enterococcus italicus (strain DSM 15952 / CCUG 50447 / LMG 22039 / TP 1.5)</name>
    <dbReference type="NCBI Taxonomy" id="888064"/>
    <lineage>
        <taxon>Bacteria</taxon>
        <taxon>Bacillati</taxon>
        <taxon>Bacillota</taxon>
        <taxon>Bacilli</taxon>
        <taxon>Lactobacillales</taxon>
        <taxon>Enterococcaceae</taxon>
        <taxon>Enterococcus</taxon>
    </lineage>
</organism>
<evidence type="ECO:0000313" key="1">
    <source>
        <dbReference type="EMBL" id="EFU74082.1"/>
    </source>
</evidence>
<comment type="caution">
    <text evidence="1">The sequence shown here is derived from an EMBL/GenBank/DDBJ whole genome shotgun (WGS) entry which is preliminary data.</text>
</comment>
<dbReference type="PATRIC" id="fig|888064.11.peg.1446"/>
<dbReference type="EMBL" id="AEPV01000038">
    <property type="protein sequence ID" value="EFU74082.1"/>
    <property type="molecule type" value="Genomic_DNA"/>
</dbReference>
<dbReference type="RefSeq" id="WP_007208100.1">
    <property type="nucleotide sequence ID" value="NZ_GL622241.1"/>
</dbReference>
<dbReference type="AlphaFoldDB" id="E6LFE2"/>
<proteinExistence type="predicted"/>
<dbReference type="STRING" id="888064.HMPREF9088_1082"/>
<protein>
    <submittedName>
        <fullName evidence="1">Uncharacterized protein</fullName>
    </submittedName>
</protein>
<keyword evidence="2" id="KW-1185">Reference proteome</keyword>
<sequence length="160" mass="18044">MEFSYQRVKKDDRAIIGVQGIGDVLTSEEWVPTLWFSLEEKLPDILEQLAIPEESIPCWGIMSDAKEWLSPWIDGEGLYLAGIDVPLQMTCPPGWHRSILPAMEYIVIRTTIPLVSEAVRFLFETVVPDEGIEIIGAIQEYYGPDYLPGEISLYAPINMG</sequence>
<reference evidence="1 2" key="1">
    <citation type="submission" date="2010-12" db="EMBL/GenBank/DDBJ databases">
        <authorList>
            <person name="Muzny D."/>
            <person name="Qin X."/>
            <person name="Deng J."/>
            <person name="Jiang H."/>
            <person name="Liu Y."/>
            <person name="Qu J."/>
            <person name="Song X.-Z."/>
            <person name="Zhang L."/>
            <person name="Thornton R."/>
            <person name="Coyle M."/>
            <person name="Francisco L."/>
            <person name="Jackson L."/>
            <person name="Javaid M."/>
            <person name="Korchina V."/>
            <person name="Kovar C."/>
            <person name="Mata R."/>
            <person name="Mathew T."/>
            <person name="Ngo R."/>
            <person name="Nguyen L."/>
            <person name="Nguyen N."/>
            <person name="Okwuonu G."/>
            <person name="Ongeri F."/>
            <person name="Pham C."/>
            <person name="Simmons D."/>
            <person name="Wilczek-Boney K."/>
            <person name="Hale W."/>
            <person name="Jakkamsetti A."/>
            <person name="Pham P."/>
            <person name="Ruth R."/>
            <person name="San Lucas F."/>
            <person name="Warren J."/>
            <person name="Zhang J."/>
            <person name="Zhao Z."/>
            <person name="Zhou C."/>
            <person name="Zhu D."/>
            <person name="Lee S."/>
            <person name="Bess C."/>
            <person name="Blankenburg K."/>
            <person name="Forbes L."/>
            <person name="Fu Q."/>
            <person name="Gubbala S."/>
            <person name="Hirani K."/>
            <person name="Jayaseelan J.C."/>
            <person name="Lara F."/>
            <person name="Munidasa M."/>
            <person name="Palculict T."/>
            <person name="Patil S."/>
            <person name="Pu L.-L."/>
            <person name="Saada N."/>
            <person name="Tang L."/>
            <person name="Weissenberger G."/>
            <person name="Zhu Y."/>
            <person name="Hemphill L."/>
            <person name="Shang Y."/>
            <person name="Youmans B."/>
            <person name="Ayvaz T."/>
            <person name="Ross M."/>
            <person name="Santibanez J."/>
            <person name="Aqrawi P."/>
            <person name="Gross S."/>
            <person name="Joshi V."/>
            <person name="Fowler G."/>
            <person name="Nazareth L."/>
            <person name="Reid J."/>
            <person name="Worley K."/>
            <person name="Petrosino J."/>
            <person name="Highlander S."/>
            <person name="Gibbs R."/>
        </authorList>
    </citation>
    <scope>NUCLEOTIDE SEQUENCE [LARGE SCALE GENOMIC DNA]</scope>
    <source>
        <strain evidence="2">DSM 15952 / CCUG 50447 / LMG 22039 / TP 1.5</strain>
    </source>
</reference>
<gene>
    <name evidence="1" type="ORF">HMPREF9088_1082</name>
</gene>
<accession>E6LFE2</accession>
<evidence type="ECO:0000313" key="2">
    <source>
        <dbReference type="Proteomes" id="UP000010296"/>
    </source>
</evidence>
<dbReference type="HOGENOM" id="CLU_1651327_0_0_9"/>
<name>E6LFE2_ENTI1</name>